<evidence type="ECO:0000256" key="3">
    <source>
        <dbReference type="ARBA" id="ARBA00022989"/>
    </source>
</evidence>
<keyword evidence="3 5" id="KW-1133">Transmembrane helix</keyword>
<evidence type="ECO:0000256" key="5">
    <source>
        <dbReference type="SAM" id="Phobius"/>
    </source>
</evidence>
<feature type="transmembrane region" description="Helical" evidence="5">
    <location>
        <begin position="335"/>
        <end position="362"/>
    </location>
</feature>
<dbReference type="KEGG" id="tes:BW730_16085"/>
<evidence type="ECO:0000313" key="8">
    <source>
        <dbReference type="Proteomes" id="UP000188145"/>
    </source>
</evidence>
<evidence type="ECO:0000256" key="1">
    <source>
        <dbReference type="ARBA" id="ARBA00004141"/>
    </source>
</evidence>
<evidence type="ECO:0000256" key="2">
    <source>
        <dbReference type="ARBA" id="ARBA00022692"/>
    </source>
</evidence>
<keyword evidence="4 5" id="KW-0472">Membrane</keyword>
<evidence type="ECO:0000313" key="7">
    <source>
        <dbReference type="EMBL" id="AQP48798.1"/>
    </source>
</evidence>
<organism evidence="7 8">
    <name type="scientific">Tessaracoccus aquimaris</name>
    <dbReference type="NCBI Taxonomy" id="1332264"/>
    <lineage>
        <taxon>Bacteria</taxon>
        <taxon>Bacillati</taxon>
        <taxon>Actinomycetota</taxon>
        <taxon>Actinomycetes</taxon>
        <taxon>Propionibacteriales</taxon>
        <taxon>Propionibacteriaceae</taxon>
        <taxon>Tessaracoccus</taxon>
    </lineage>
</organism>
<keyword evidence="2 5" id="KW-0812">Transmembrane</keyword>
<name>A0A1Q2CRN7_9ACTN</name>
<dbReference type="InterPro" id="IPR051533">
    <property type="entry name" value="WaaL-like"/>
</dbReference>
<dbReference type="Proteomes" id="UP000188145">
    <property type="component" value="Chromosome"/>
</dbReference>
<reference evidence="8" key="1">
    <citation type="submission" date="2017-02" db="EMBL/GenBank/DDBJ databases">
        <title>Tessaracoccus aquaemaris sp. nov., isolated from the intestine of a Korean rockfish, Sebastes schlegelii, in a marine aquaculture pond.</title>
        <authorList>
            <person name="Tak E.J."/>
            <person name="Bae J.-W."/>
        </authorList>
    </citation>
    <scope>NUCLEOTIDE SEQUENCE [LARGE SCALE GENOMIC DNA]</scope>
    <source>
        <strain evidence="8">NSG39</strain>
    </source>
</reference>
<feature type="transmembrane region" description="Helical" evidence="5">
    <location>
        <begin position="140"/>
        <end position="157"/>
    </location>
</feature>
<sequence length="416" mass="44132">MFDWLQIDRTPYRATVAWLIVLAGAALHFVGLEDRPGLGGYPAWPMIGWLFTALLVLSVPAVRAWTGLSRPAQVALVGAAGLALVSLISSLLGPLPVVVTSQEWPVPRGLLVAPMAAAVVAMLAAIFGALLVPPGIRQRVLSALAWATAVAGALAWVRQVLTHHTLRAATAMGGSAVIHVVFLVAGGVFLDRWRTTRHWSDLVGFAWCMVLLIGTGSRAGVVCLMLFVVLSLGSALWRHEGRRVWLFVAAGALAVVAALAAFVPSLARLFNFSDEKRSVNAATAWTAWLQSPLTGVGSGRLWPSAAFDTGLVPVPGAGLHPTPWGDALLSPHSTVLFALAELGAVGLLTLGLVTGGMVWAWVRRPRHRAATITALVATLPAHLFDTYLVRNLTVSFFLIFIFVLTQVGTTDKESPA</sequence>
<feature type="transmembrane region" description="Helical" evidence="5">
    <location>
        <begin position="74"/>
        <end position="99"/>
    </location>
</feature>
<feature type="transmembrane region" description="Helical" evidence="5">
    <location>
        <begin position="244"/>
        <end position="267"/>
    </location>
</feature>
<evidence type="ECO:0000256" key="4">
    <source>
        <dbReference type="ARBA" id="ARBA00023136"/>
    </source>
</evidence>
<dbReference type="EMBL" id="CP019606">
    <property type="protein sequence ID" value="AQP48798.1"/>
    <property type="molecule type" value="Genomic_DNA"/>
</dbReference>
<dbReference type="InterPro" id="IPR007016">
    <property type="entry name" value="O-antigen_ligase-rel_domated"/>
</dbReference>
<evidence type="ECO:0000259" key="6">
    <source>
        <dbReference type="Pfam" id="PF04932"/>
    </source>
</evidence>
<dbReference type="AlphaFoldDB" id="A0A1Q2CRN7"/>
<comment type="subcellular location">
    <subcellularLocation>
        <location evidence="1">Membrane</location>
        <topology evidence="1">Multi-pass membrane protein</topology>
    </subcellularLocation>
</comment>
<feature type="transmembrane region" description="Helical" evidence="5">
    <location>
        <begin position="169"/>
        <end position="190"/>
    </location>
</feature>
<dbReference type="PANTHER" id="PTHR37422:SF13">
    <property type="entry name" value="LIPOPOLYSACCHARIDE BIOSYNTHESIS PROTEIN PA4999-RELATED"/>
    <property type="match status" value="1"/>
</dbReference>
<feature type="transmembrane region" description="Helical" evidence="5">
    <location>
        <begin position="202"/>
        <end position="232"/>
    </location>
</feature>
<proteinExistence type="predicted"/>
<dbReference type="PANTHER" id="PTHR37422">
    <property type="entry name" value="TEICHURONIC ACID BIOSYNTHESIS PROTEIN TUAE"/>
    <property type="match status" value="1"/>
</dbReference>
<dbReference type="Pfam" id="PF04932">
    <property type="entry name" value="Wzy_C"/>
    <property type="match status" value="1"/>
</dbReference>
<accession>A0A1Q2CRN7</accession>
<feature type="transmembrane region" description="Helical" evidence="5">
    <location>
        <begin position="43"/>
        <end position="62"/>
    </location>
</feature>
<dbReference type="GO" id="GO:0016020">
    <property type="term" value="C:membrane"/>
    <property type="evidence" value="ECO:0007669"/>
    <property type="project" value="UniProtKB-SubCell"/>
</dbReference>
<feature type="domain" description="O-antigen ligase-related" evidence="6">
    <location>
        <begin position="204"/>
        <end position="349"/>
    </location>
</feature>
<feature type="transmembrane region" description="Helical" evidence="5">
    <location>
        <begin position="12"/>
        <end position="31"/>
    </location>
</feature>
<gene>
    <name evidence="7" type="ORF">BW730_16085</name>
</gene>
<feature type="transmembrane region" description="Helical" evidence="5">
    <location>
        <begin position="387"/>
        <end position="405"/>
    </location>
</feature>
<protein>
    <recommendedName>
        <fullName evidence="6">O-antigen ligase-related domain-containing protein</fullName>
    </recommendedName>
</protein>
<keyword evidence="8" id="KW-1185">Reference proteome</keyword>
<feature type="transmembrane region" description="Helical" evidence="5">
    <location>
        <begin position="111"/>
        <end position="133"/>
    </location>
</feature>